<evidence type="ECO:0000256" key="4">
    <source>
        <dbReference type="ARBA" id="ARBA00022598"/>
    </source>
</evidence>
<dbReference type="Gene3D" id="2.40.30.130">
    <property type="match status" value="1"/>
</dbReference>
<dbReference type="PRINTS" id="PR00980">
    <property type="entry name" value="TRNASYNTHALA"/>
</dbReference>
<keyword evidence="9 15" id="KW-0067">ATP-binding</keyword>
<dbReference type="GO" id="GO:0000049">
    <property type="term" value="F:tRNA binding"/>
    <property type="evidence" value="ECO:0007669"/>
    <property type="project" value="UniProtKB-KW"/>
</dbReference>
<dbReference type="Gene3D" id="6.10.250.550">
    <property type="match status" value="1"/>
</dbReference>
<dbReference type="SMART" id="SM00863">
    <property type="entry name" value="tRNA_SAD"/>
    <property type="match status" value="1"/>
</dbReference>
<comment type="subcellular location">
    <subcellularLocation>
        <location evidence="15">Plastid</location>
        <location evidence="15">Chloroplast</location>
    </subcellularLocation>
    <subcellularLocation>
        <location evidence="15">Mitochondrion</location>
    </subcellularLocation>
</comment>
<dbReference type="FunFam" id="2.40.30.130:FF:000007">
    <property type="entry name" value="Probable alanine--tRNA ligase, chloroplastic"/>
    <property type="match status" value="1"/>
</dbReference>
<keyword evidence="13 15" id="KW-0496">Mitochondrion</keyword>
<accession>A0AAV2FIU3</accession>
<keyword evidence="12" id="KW-0809">Transit peptide</keyword>
<protein>
    <recommendedName>
        <fullName evidence="15">Probable alanine--tRNA ligase, chloroplastic</fullName>
        <ecNumber evidence="15">6.1.1.7</ecNumber>
    </recommendedName>
    <alternativeName>
        <fullName evidence="15">Alanyl-tRNA synthetase</fullName>
        <shortName evidence="15">AlaRS</shortName>
    </alternativeName>
</protein>
<keyword evidence="10 15" id="KW-0694">RNA-binding</keyword>
<comment type="cofactor">
    <cofactor evidence="15">
        <name>Zn(2+)</name>
        <dbReference type="ChEBI" id="CHEBI:29105"/>
    </cofactor>
    <text evidence="15">Binds 1 zinc ion per subunit.</text>
</comment>
<dbReference type="SUPFAM" id="SSF55681">
    <property type="entry name" value="Class II aaRS and biotin synthetases"/>
    <property type="match status" value="1"/>
</dbReference>
<keyword evidence="6 15" id="KW-0479">Metal-binding</keyword>
<dbReference type="InterPro" id="IPR018164">
    <property type="entry name" value="Ala-tRNA-synth_IIc_N"/>
</dbReference>
<reference evidence="18 19" key="1">
    <citation type="submission" date="2024-04" db="EMBL/GenBank/DDBJ databases">
        <authorList>
            <person name="Fracassetti M."/>
        </authorList>
    </citation>
    <scope>NUCLEOTIDE SEQUENCE [LARGE SCALE GENOMIC DNA]</scope>
</reference>
<dbReference type="Gene3D" id="3.10.310.40">
    <property type="match status" value="1"/>
</dbReference>
<keyword evidence="3 15" id="KW-0820">tRNA-binding</keyword>
<feature type="binding site" evidence="15">
    <location>
        <position position="589"/>
    </location>
    <ligand>
        <name>Zn(2+)</name>
        <dbReference type="ChEBI" id="CHEBI:29105"/>
    </ligand>
</feature>
<evidence type="ECO:0000256" key="16">
    <source>
        <dbReference type="SAM" id="Coils"/>
    </source>
</evidence>
<evidence type="ECO:0000256" key="8">
    <source>
        <dbReference type="ARBA" id="ARBA00022833"/>
    </source>
</evidence>
<feature type="binding site" evidence="15">
    <location>
        <position position="691"/>
    </location>
    <ligand>
        <name>Zn(2+)</name>
        <dbReference type="ChEBI" id="CHEBI:29105"/>
    </ligand>
</feature>
<name>A0AAV2FIU3_9ROSI</name>
<organism evidence="18 19">
    <name type="scientific">Linum trigynum</name>
    <dbReference type="NCBI Taxonomy" id="586398"/>
    <lineage>
        <taxon>Eukaryota</taxon>
        <taxon>Viridiplantae</taxon>
        <taxon>Streptophyta</taxon>
        <taxon>Embryophyta</taxon>
        <taxon>Tracheophyta</taxon>
        <taxon>Spermatophyta</taxon>
        <taxon>Magnoliopsida</taxon>
        <taxon>eudicotyledons</taxon>
        <taxon>Gunneridae</taxon>
        <taxon>Pentapetalae</taxon>
        <taxon>rosids</taxon>
        <taxon>fabids</taxon>
        <taxon>Malpighiales</taxon>
        <taxon>Linaceae</taxon>
        <taxon>Linum</taxon>
    </lineage>
</organism>
<evidence type="ECO:0000313" key="18">
    <source>
        <dbReference type="EMBL" id="CAL1398160.1"/>
    </source>
</evidence>
<feature type="binding site" evidence="15">
    <location>
        <position position="585"/>
    </location>
    <ligand>
        <name>Zn(2+)</name>
        <dbReference type="ChEBI" id="CHEBI:29105"/>
    </ligand>
</feature>
<evidence type="ECO:0000256" key="14">
    <source>
        <dbReference type="ARBA" id="ARBA00023146"/>
    </source>
</evidence>
<dbReference type="GO" id="GO:0005829">
    <property type="term" value="C:cytosol"/>
    <property type="evidence" value="ECO:0007669"/>
    <property type="project" value="TreeGrafter"/>
</dbReference>
<dbReference type="SUPFAM" id="SSF101353">
    <property type="entry name" value="Putative anticodon-binding domain of alanyl-tRNA synthetase (AlaRS)"/>
    <property type="match status" value="1"/>
</dbReference>
<dbReference type="InterPro" id="IPR003156">
    <property type="entry name" value="DHHA1_dom"/>
</dbReference>
<dbReference type="InterPro" id="IPR018162">
    <property type="entry name" value="Ala-tRNA-ligase_IIc_anticod-bd"/>
</dbReference>
<dbReference type="FunFam" id="3.10.310.40:FF:000001">
    <property type="entry name" value="Alanine--tRNA ligase"/>
    <property type="match status" value="1"/>
</dbReference>
<evidence type="ECO:0000256" key="1">
    <source>
        <dbReference type="ARBA" id="ARBA00008429"/>
    </source>
</evidence>
<keyword evidence="7 15" id="KW-0547">Nucleotide-binding</keyword>
<evidence type="ECO:0000256" key="6">
    <source>
        <dbReference type="ARBA" id="ARBA00022723"/>
    </source>
</evidence>
<dbReference type="GO" id="GO:0009507">
    <property type="term" value="C:chloroplast"/>
    <property type="evidence" value="ECO:0007669"/>
    <property type="project" value="UniProtKB-SubCell"/>
</dbReference>
<dbReference type="PROSITE" id="PS50860">
    <property type="entry name" value="AA_TRNA_LIGASE_II_ALA"/>
    <property type="match status" value="1"/>
</dbReference>
<dbReference type="GO" id="GO:0005524">
    <property type="term" value="F:ATP binding"/>
    <property type="evidence" value="ECO:0007669"/>
    <property type="project" value="UniProtKB-UniRule"/>
</dbReference>
<dbReference type="PANTHER" id="PTHR11777">
    <property type="entry name" value="ALANYL-TRNA SYNTHETASE"/>
    <property type="match status" value="1"/>
</dbReference>
<dbReference type="FunFam" id="3.30.980.10:FF:000004">
    <property type="entry name" value="Alanine--tRNA ligase, cytoplasmic"/>
    <property type="match status" value="1"/>
</dbReference>
<evidence type="ECO:0000256" key="15">
    <source>
        <dbReference type="HAMAP-Rule" id="MF_03134"/>
    </source>
</evidence>
<evidence type="ECO:0000313" key="19">
    <source>
        <dbReference type="Proteomes" id="UP001497516"/>
    </source>
</evidence>
<dbReference type="Gene3D" id="3.30.980.10">
    <property type="entry name" value="Threonyl-trna Synthetase, Chain A, domain 2"/>
    <property type="match status" value="1"/>
</dbReference>
<comment type="function">
    <text evidence="15">Catalyzes the attachment of alanine to tRNA(Ala) in a two-step reaction: alanine is first activated by ATP to form Ala-AMP and then transferred to the acceptor end of tRNA(Ala). Also edits incorrectly charged tRNA(Ala) via its editing domain.</text>
</comment>
<evidence type="ECO:0000256" key="9">
    <source>
        <dbReference type="ARBA" id="ARBA00022840"/>
    </source>
</evidence>
<dbReference type="GO" id="GO:0006419">
    <property type="term" value="P:alanyl-tRNA aminoacylation"/>
    <property type="evidence" value="ECO:0007669"/>
    <property type="project" value="UniProtKB-UniRule"/>
</dbReference>
<dbReference type="HAMAP" id="MF_03134">
    <property type="entry name" value="Ala_tRNA_synth_plantC"/>
    <property type="match status" value="1"/>
</dbReference>
<dbReference type="GO" id="GO:0008270">
    <property type="term" value="F:zinc ion binding"/>
    <property type="evidence" value="ECO:0007669"/>
    <property type="project" value="UniProtKB-UniRule"/>
</dbReference>
<dbReference type="SUPFAM" id="SSF55186">
    <property type="entry name" value="ThrRS/AlaRS common domain"/>
    <property type="match status" value="1"/>
</dbReference>
<feature type="coiled-coil region" evidence="16">
    <location>
        <begin position="746"/>
        <end position="773"/>
    </location>
</feature>
<comment type="domain">
    <text evidence="15">Consists of three domains; the N-terminal catalytic domain, the editing domain and the C-terminal C-Ala domain. The editing domain removes incorrectly charged amino acids, while the C-Ala domain, along with tRNA(Ala), serves as a bridge to cooperatively bring together the editing and aminoacylation centers thus stimulating deacylation of misacylated tRNAs.</text>
</comment>
<dbReference type="CDD" id="cd00673">
    <property type="entry name" value="AlaRS_core"/>
    <property type="match status" value="1"/>
</dbReference>
<keyword evidence="8 15" id="KW-0862">Zinc</keyword>
<dbReference type="AlphaFoldDB" id="A0AAV2FIU3"/>
<dbReference type="InterPro" id="IPR023033">
    <property type="entry name" value="Ala_tRNA_ligase_euk/bac"/>
</dbReference>
<proteinExistence type="inferred from homology"/>
<dbReference type="GO" id="GO:0004813">
    <property type="term" value="F:alanine-tRNA ligase activity"/>
    <property type="evidence" value="ECO:0007669"/>
    <property type="project" value="UniProtKB-UniRule"/>
</dbReference>
<evidence type="ECO:0000256" key="7">
    <source>
        <dbReference type="ARBA" id="ARBA00022741"/>
    </source>
</evidence>
<comment type="similarity">
    <text evidence="1">Belongs to the class-II aminoacyl-tRNA synthetase family. Alax-L subfamily.</text>
</comment>
<feature type="binding site" evidence="15">
    <location>
        <position position="687"/>
    </location>
    <ligand>
        <name>Zn(2+)</name>
        <dbReference type="ChEBI" id="CHEBI:29105"/>
    </ligand>
</feature>
<evidence type="ECO:0000256" key="11">
    <source>
        <dbReference type="ARBA" id="ARBA00022917"/>
    </source>
</evidence>
<sequence length="927" mass="102164">MKATENLVSGDSIRRRFIDFYASRGHKVLPSSSLVSDDPTVLLTIAGMLQFKPIFLGKVPREVPRATTAQKCIRTNDVENVGRTSRHHTFFEMLGNFSFGDYFKREAIRWAWELSIEEFGLPADRVWISVYEEDDEAFKIWHEEVGVPVERIKRMGEEDNFWTSGATGPCGPCSELYYDFHPERGVDEADLEDDSRFLEFYNLVFMQYNRKDDGSLEPLKQQNIDTGLGLERLARILQKVPNNYETDLVYPIIQKASELAAVSYHDADDKKKVQLKIIGDHTRAIVYLLSDGVLPSNVGRGYVVRQLIRRAVRTGWLLGIKGNCKGNIEGAFLPTIAQTVIEMSTAIDPEVKARASRIIGELQREELRFVQTLERGEKLLELKLAEALSCAKQSERSPCLLGNDVFLLYATYGYPVEITTEVAIEKGVEIDREGFDVEMEEHRRQSQANHNIVKLDVENGGDLAEKVADTEFLGYDTLSTKAMVQSLFVNGKPVLQVSEGNEVEILLDKTPFYAESGGQIGDQGYLYVTGDQSEWTAVVQIQDVKKSLGSVFVHKGTIKEGVLEVGKEVEATVDPKLRQRAKVHHTATHLLQSALKKVIGEETSQAGSLVAFDRLRFDFHFHRPLVNGELDEIERLINGWIGDAILLQTKVLPMTDAKMAGAIAMFGEKYGEEVRVVEVPGVSMELCGGTHVNSTSEIRAFKIISEQGIASGIRRIEAVAGEAYIEYTNGRDSQLRRLGSTLNVKADDVTTRVDKLLKELQAARNEVSALRVKAALYQASVVSSNVVSIEASTPIRVLVENMDDVDADSLKVAAEYLVEKLQDPAAVVLGSAPDEGKVSLVAAFSPGVVKLGVQAGKFIGPMAKLCGGGGGGRPNFAQAGGRKPENLSSALEKSRTDLLSVLTEKIIVNGNCSAAVPTSNHGCAGLY</sequence>
<evidence type="ECO:0000256" key="3">
    <source>
        <dbReference type="ARBA" id="ARBA00022555"/>
    </source>
</evidence>
<dbReference type="InterPro" id="IPR027522">
    <property type="entry name" value="Ala_tRNA_synth_plant"/>
</dbReference>
<dbReference type="NCBIfam" id="TIGR00344">
    <property type="entry name" value="alaS"/>
    <property type="match status" value="1"/>
</dbReference>
<gene>
    <name evidence="18" type="ORF">LTRI10_LOCUS38407</name>
</gene>
<dbReference type="InterPro" id="IPR050058">
    <property type="entry name" value="Ala-tRNA_ligase"/>
</dbReference>
<dbReference type="PANTHER" id="PTHR11777:SF9">
    <property type="entry name" value="ALANINE--TRNA LIGASE, CYTOPLASMIC"/>
    <property type="match status" value="1"/>
</dbReference>
<keyword evidence="11 15" id="KW-0648">Protein biosynthesis</keyword>
<dbReference type="InterPro" id="IPR018163">
    <property type="entry name" value="Thr/Ala-tRNA-synth_IIc_edit"/>
</dbReference>
<evidence type="ECO:0000256" key="13">
    <source>
        <dbReference type="ARBA" id="ARBA00023128"/>
    </source>
</evidence>
<dbReference type="FunFam" id="3.30.54.20:FF:000001">
    <property type="entry name" value="Alanine--tRNA ligase"/>
    <property type="match status" value="1"/>
</dbReference>
<dbReference type="InterPro" id="IPR018165">
    <property type="entry name" value="Ala-tRNA-synth_IIc_core"/>
</dbReference>
<dbReference type="SUPFAM" id="SSF50447">
    <property type="entry name" value="Translation proteins"/>
    <property type="match status" value="1"/>
</dbReference>
<dbReference type="Pfam" id="PF01411">
    <property type="entry name" value="tRNA-synt_2c"/>
    <property type="match status" value="1"/>
</dbReference>
<feature type="domain" description="Alanyl-transfer RNA synthetases family profile" evidence="17">
    <location>
        <begin position="8"/>
        <end position="730"/>
    </location>
</feature>
<dbReference type="GO" id="GO:0005739">
    <property type="term" value="C:mitochondrion"/>
    <property type="evidence" value="ECO:0007669"/>
    <property type="project" value="UniProtKB-SubCell"/>
</dbReference>
<keyword evidence="14 15" id="KW-0030">Aminoacyl-tRNA synthetase</keyword>
<keyword evidence="16" id="KW-0175">Coiled coil</keyword>
<keyword evidence="4 15" id="KW-0436">Ligase</keyword>
<dbReference type="Pfam" id="PF07973">
    <property type="entry name" value="tRNA_SAD"/>
    <property type="match status" value="1"/>
</dbReference>
<dbReference type="InterPro" id="IPR009000">
    <property type="entry name" value="Transl_B-barrel_sf"/>
</dbReference>
<dbReference type="GO" id="GO:0002161">
    <property type="term" value="F:aminoacyl-tRNA deacylase activity"/>
    <property type="evidence" value="ECO:0007669"/>
    <property type="project" value="TreeGrafter"/>
</dbReference>
<dbReference type="InterPro" id="IPR002318">
    <property type="entry name" value="Ala-tRNA-lgiase_IIc"/>
</dbReference>
<dbReference type="InterPro" id="IPR045864">
    <property type="entry name" value="aa-tRNA-synth_II/BPL/LPL"/>
</dbReference>
<dbReference type="Gene3D" id="3.30.54.20">
    <property type="match status" value="1"/>
</dbReference>
<dbReference type="Proteomes" id="UP001497516">
    <property type="component" value="Chromosome 6"/>
</dbReference>
<comment type="catalytic activity">
    <reaction evidence="15">
        <text>tRNA(Ala) + L-alanine + ATP = L-alanyl-tRNA(Ala) + AMP + diphosphate</text>
        <dbReference type="Rhea" id="RHEA:12540"/>
        <dbReference type="Rhea" id="RHEA-COMP:9657"/>
        <dbReference type="Rhea" id="RHEA-COMP:9923"/>
        <dbReference type="ChEBI" id="CHEBI:30616"/>
        <dbReference type="ChEBI" id="CHEBI:33019"/>
        <dbReference type="ChEBI" id="CHEBI:57972"/>
        <dbReference type="ChEBI" id="CHEBI:78442"/>
        <dbReference type="ChEBI" id="CHEBI:78497"/>
        <dbReference type="ChEBI" id="CHEBI:456215"/>
        <dbReference type="EC" id="6.1.1.7"/>
    </reaction>
</comment>
<dbReference type="EMBL" id="OZ034819">
    <property type="protein sequence ID" value="CAL1398160.1"/>
    <property type="molecule type" value="Genomic_DNA"/>
</dbReference>
<dbReference type="InterPro" id="IPR012947">
    <property type="entry name" value="tRNA_SAD"/>
</dbReference>
<evidence type="ECO:0000259" key="17">
    <source>
        <dbReference type="PROSITE" id="PS50860"/>
    </source>
</evidence>
<dbReference type="Gene3D" id="3.30.930.10">
    <property type="entry name" value="Bira Bifunctional Protein, Domain 2"/>
    <property type="match status" value="1"/>
</dbReference>
<dbReference type="FunFam" id="3.30.930.10:FF:000004">
    <property type="entry name" value="Alanine--tRNA ligase"/>
    <property type="match status" value="1"/>
</dbReference>
<keyword evidence="19" id="KW-1185">Reference proteome</keyword>
<dbReference type="HAMAP" id="MF_00036_B">
    <property type="entry name" value="Ala_tRNA_synth_B"/>
    <property type="match status" value="1"/>
</dbReference>
<evidence type="ECO:0000256" key="12">
    <source>
        <dbReference type="ARBA" id="ARBA00022946"/>
    </source>
</evidence>
<keyword evidence="2 15" id="KW-0150">Chloroplast</keyword>
<keyword evidence="5 15" id="KW-0934">Plastid</keyword>
<evidence type="ECO:0000256" key="5">
    <source>
        <dbReference type="ARBA" id="ARBA00022640"/>
    </source>
</evidence>
<comment type="subunit">
    <text evidence="15">Monomer.</text>
</comment>
<evidence type="ECO:0000256" key="10">
    <source>
        <dbReference type="ARBA" id="ARBA00022884"/>
    </source>
</evidence>
<dbReference type="EC" id="6.1.1.7" evidence="15"/>
<evidence type="ECO:0000256" key="2">
    <source>
        <dbReference type="ARBA" id="ARBA00022528"/>
    </source>
</evidence>
<dbReference type="Pfam" id="PF02272">
    <property type="entry name" value="DHHA1"/>
    <property type="match status" value="1"/>
</dbReference>